<sequence length="80" mass="8941">MEKQLYRSREKRIVSGVLGGLGEYLGVDPNVLRLVWVFITIFSGLIPGIVVYLLAIVLIPLAPEHPRSIQARVIEMGGRR</sequence>
<proteinExistence type="predicted"/>
<keyword evidence="5 6" id="KW-0472">Membrane</keyword>
<accession>A0A2M6WEN3</accession>
<keyword evidence="2" id="KW-1003">Cell membrane</keyword>
<organism evidence="8 9">
    <name type="scientific">Candidatus Kaiserbacteria bacterium CG10_big_fil_rev_8_21_14_0_10_49_17</name>
    <dbReference type="NCBI Taxonomy" id="1974609"/>
    <lineage>
        <taxon>Bacteria</taxon>
        <taxon>Candidatus Kaiseribacteriota</taxon>
    </lineage>
</organism>
<evidence type="ECO:0000313" key="8">
    <source>
        <dbReference type="EMBL" id="PIT91261.1"/>
    </source>
</evidence>
<feature type="transmembrane region" description="Helical" evidence="6">
    <location>
        <begin position="34"/>
        <end position="62"/>
    </location>
</feature>
<evidence type="ECO:0000256" key="5">
    <source>
        <dbReference type="ARBA" id="ARBA00023136"/>
    </source>
</evidence>
<evidence type="ECO:0000256" key="4">
    <source>
        <dbReference type="ARBA" id="ARBA00022989"/>
    </source>
</evidence>
<dbReference type="GO" id="GO:0005886">
    <property type="term" value="C:plasma membrane"/>
    <property type="evidence" value="ECO:0007669"/>
    <property type="project" value="UniProtKB-SubCell"/>
</dbReference>
<comment type="subcellular location">
    <subcellularLocation>
        <location evidence="1">Cell membrane</location>
        <topology evidence="1">Single-pass membrane protein</topology>
    </subcellularLocation>
</comment>
<dbReference type="Proteomes" id="UP000228809">
    <property type="component" value="Unassembled WGS sequence"/>
</dbReference>
<dbReference type="InterPro" id="IPR052027">
    <property type="entry name" value="PspC"/>
</dbReference>
<name>A0A2M6WEN3_9BACT</name>
<evidence type="ECO:0000259" key="7">
    <source>
        <dbReference type="Pfam" id="PF04024"/>
    </source>
</evidence>
<evidence type="ECO:0000313" key="9">
    <source>
        <dbReference type="Proteomes" id="UP000228809"/>
    </source>
</evidence>
<keyword evidence="4 6" id="KW-1133">Transmembrane helix</keyword>
<evidence type="ECO:0000256" key="6">
    <source>
        <dbReference type="SAM" id="Phobius"/>
    </source>
</evidence>
<dbReference type="EMBL" id="PFBJ01000006">
    <property type="protein sequence ID" value="PIT91261.1"/>
    <property type="molecule type" value="Genomic_DNA"/>
</dbReference>
<gene>
    <name evidence="8" type="ORF">COU17_01375</name>
</gene>
<dbReference type="InterPro" id="IPR007168">
    <property type="entry name" value="Phageshock_PspC_N"/>
</dbReference>
<protein>
    <recommendedName>
        <fullName evidence="7">Phage shock protein PspC N-terminal domain-containing protein</fullName>
    </recommendedName>
</protein>
<dbReference type="PANTHER" id="PTHR33885:SF3">
    <property type="entry name" value="PHAGE SHOCK PROTEIN C"/>
    <property type="match status" value="1"/>
</dbReference>
<reference evidence="9" key="1">
    <citation type="submission" date="2017-09" db="EMBL/GenBank/DDBJ databases">
        <title>Depth-based differentiation of microbial function through sediment-hosted aquifers and enrichment of novel symbionts in the deep terrestrial subsurface.</title>
        <authorList>
            <person name="Probst A.J."/>
            <person name="Ladd B."/>
            <person name="Jarett J.K."/>
            <person name="Geller-Mcgrath D.E."/>
            <person name="Sieber C.M.K."/>
            <person name="Emerson J.B."/>
            <person name="Anantharaman K."/>
            <person name="Thomas B.C."/>
            <person name="Malmstrom R."/>
            <person name="Stieglmeier M."/>
            <person name="Klingl A."/>
            <person name="Woyke T."/>
            <person name="Ryan C.M."/>
            <person name="Banfield J.F."/>
        </authorList>
    </citation>
    <scope>NUCLEOTIDE SEQUENCE [LARGE SCALE GENOMIC DNA]</scope>
</reference>
<evidence type="ECO:0000256" key="3">
    <source>
        <dbReference type="ARBA" id="ARBA00022692"/>
    </source>
</evidence>
<keyword evidence="3 6" id="KW-0812">Transmembrane</keyword>
<dbReference type="AlphaFoldDB" id="A0A2M6WEN3"/>
<dbReference type="PANTHER" id="PTHR33885">
    <property type="entry name" value="PHAGE SHOCK PROTEIN C"/>
    <property type="match status" value="1"/>
</dbReference>
<dbReference type="Pfam" id="PF04024">
    <property type="entry name" value="PspC"/>
    <property type="match status" value="1"/>
</dbReference>
<comment type="caution">
    <text evidence="8">The sequence shown here is derived from an EMBL/GenBank/DDBJ whole genome shotgun (WGS) entry which is preliminary data.</text>
</comment>
<feature type="domain" description="Phage shock protein PspC N-terminal" evidence="7">
    <location>
        <begin position="3"/>
        <end position="61"/>
    </location>
</feature>
<evidence type="ECO:0000256" key="2">
    <source>
        <dbReference type="ARBA" id="ARBA00022475"/>
    </source>
</evidence>
<evidence type="ECO:0000256" key="1">
    <source>
        <dbReference type="ARBA" id="ARBA00004162"/>
    </source>
</evidence>